<dbReference type="EMBL" id="CAJFDI010000005">
    <property type="protein sequence ID" value="CAD5232349.1"/>
    <property type="molecule type" value="Genomic_DNA"/>
</dbReference>
<keyword evidence="5" id="KW-1185">Reference proteome</keyword>
<dbReference type="Proteomes" id="UP000582659">
    <property type="component" value="Unassembled WGS sequence"/>
</dbReference>
<gene>
    <name evidence="2" type="ORF">BXYJ_LOCUS12440</name>
</gene>
<sequence length="107" mass="12614">MPQIEYVDKLDRQVKDLLALVHLLLFLFLLSMVLGYANLGMRMHRRLQDYKRKVKRGNDPRMIVIHRIEGANLSGSERSSKKKKGQKEERIKVQKKIFFESDTNTNN</sequence>
<name>A0A1I7RP73_BURXY</name>
<evidence type="ECO:0000313" key="2">
    <source>
        <dbReference type="EMBL" id="CAD5232349.1"/>
    </source>
</evidence>
<keyword evidence="1" id="KW-1133">Transmembrane helix</keyword>
<dbReference type="Proteomes" id="UP000659654">
    <property type="component" value="Unassembled WGS sequence"/>
</dbReference>
<dbReference type="Proteomes" id="UP000095284">
    <property type="component" value="Unplaced"/>
</dbReference>
<evidence type="ECO:0000313" key="5">
    <source>
        <dbReference type="Proteomes" id="UP000659654"/>
    </source>
</evidence>
<proteinExistence type="predicted"/>
<organism evidence="4 6">
    <name type="scientific">Bursaphelenchus xylophilus</name>
    <name type="common">Pinewood nematode worm</name>
    <name type="synonym">Aphelenchoides xylophilus</name>
    <dbReference type="NCBI Taxonomy" id="6326"/>
    <lineage>
        <taxon>Eukaryota</taxon>
        <taxon>Metazoa</taxon>
        <taxon>Ecdysozoa</taxon>
        <taxon>Nematoda</taxon>
        <taxon>Chromadorea</taxon>
        <taxon>Rhabditida</taxon>
        <taxon>Tylenchina</taxon>
        <taxon>Tylenchomorpha</taxon>
        <taxon>Aphelenchoidea</taxon>
        <taxon>Aphelenchoididae</taxon>
        <taxon>Bursaphelenchus</taxon>
    </lineage>
</organism>
<evidence type="ECO:0000313" key="3">
    <source>
        <dbReference type="EMBL" id="CAG9124632.1"/>
    </source>
</evidence>
<reference evidence="3" key="2">
    <citation type="submission" date="2020-08" db="EMBL/GenBank/DDBJ databases">
        <authorList>
            <person name="Kikuchi T."/>
        </authorList>
    </citation>
    <scope>NUCLEOTIDE SEQUENCE</scope>
    <source>
        <strain evidence="2">Ka4C1</strain>
    </source>
</reference>
<dbReference type="WBParaSite" id="BXY_0251400.1">
    <property type="protein sequence ID" value="BXY_0251400.1"/>
    <property type="gene ID" value="BXY_0251400"/>
</dbReference>
<evidence type="ECO:0000313" key="6">
    <source>
        <dbReference type="WBParaSite" id="BXY_0251400.1"/>
    </source>
</evidence>
<feature type="transmembrane region" description="Helical" evidence="1">
    <location>
        <begin position="20"/>
        <end position="39"/>
    </location>
</feature>
<reference evidence="6" key="1">
    <citation type="submission" date="2016-11" db="UniProtKB">
        <authorList>
            <consortium name="WormBaseParasite"/>
        </authorList>
    </citation>
    <scope>IDENTIFICATION</scope>
</reference>
<evidence type="ECO:0000313" key="4">
    <source>
        <dbReference type="Proteomes" id="UP000095284"/>
    </source>
</evidence>
<protein>
    <submittedName>
        <fullName evidence="2">(pine wood nematode) hypothetical protein</fullName>
    </submittedName>
</protein>
<keyword evidence="1" id="KW-0812">Transmembrane</keyword>
<keyword evidence="1" id="KW-0472">Membrane</keyword>
<dbReference type="EMBL" id="CAJFCV020000005">
    <property type="protein sequence ID" value="CAG9124632.1"/>
    <property type="molecule type" value="Genomic_DNA"/>
</dbReference>
<dbReference type="AlphaFoldDB" id="A0A1I7RP73"/>
<accession>A0A1I7RP73</accession>
<evidence type="ECO:0000256" key="1">
    <source>
        <dbReference type="SAM" id="Phobius"/>
    </source>
</evidence>